<dbReference type="AlphaFoldDB" id="A0A8J5PJW3"/>
<dbReference type="PANTHER" id="PTHR45648:SF85">
    <property type="entry name" value="A, PUTATIVE (AFU_ORTHOLOGUE AFUA_2G10760)-RELATED"/>
    <property type="match status" value="1"/>
</dbReference>
<organism evidence="3 4">
    <name type="scientific">Fusarium oxysporum f. sp. raphani</name>
    <dbReference type="NCBI Taxonomy" id="96318"/>
    <lineage>
        <taxon>Eukaryota</taxon>
        <taxon>Fungi</taxon>
        <taxon>Dikarya</taxon>
        <taxon>Ascomycota</taxon>
        <taxon>Pezizomycotina</taxon>
        <taxon>Sordariomycetes</taxon>
        <taxon>Hypocreomycetidae</taxon>
        <taxon>Hypocreales</taxon>
        <taxon>Nectriaceae</taxon>
        <taxon>Fusarium</taxon>
        <taxon>Fusarium oxysporum species complex</taxon>
    </lineage>
</organism>
<dbReference type="Pfam" id="PF00657">
    <property type="entry name" value="Lipase_GDSL"/>
    <property type="match status" value="1"/>
</dbReference>
<gene>
    <name evidence="3" type="primary">aes1-1</name>
    <name evidence="3" type="ORF">Forpi1262_v013238</name>
</gene>
<dbReference type="InterPro" id="IPR051058">
    <property type="entry name" value="GDSL_Est/Lipase"/>
</dbReference>
<dbReference type="PANTHER" id="PTHR45648">
    <property type="entry name" value="GDSL LIPASE/ACYLHYDROLASE FAMILY PROTEIN (AFU_ORTHOLOGUE AFUA_4G14700)"/>
    <property type="match status" value="1"/>
</dbReference>
<protein>
    <submittedName>
        <fullName evidence="3">Acetylesterase</fullName>
    </submittedName>
</protein>
<reference evidence="3" key="1">
    <citation type="submission" date="2021-04" db="EMBL/GenBank/DDBJ databases">
        <title>First draft genome resource for Brassicaceae pathogens Fusarium oxysporum f. sp. raphani and Fusarium oxysporum f. sp. rapae.</title>
        <authorList>
            <person name="Asai S."/>
        </authorList>
    </citation>
    <scope>NUCLEOTIDE SEQUENCE</scope>
    <source>
        <strain evidence="3">Tf1262</strain>
    </source>
</reference>
<evidence type="ECO:0000313" key="4">
    <source>
        <dbReference type="Proteomes" id="UP000693942"/>
    </source>
</evidence>
<feature type="signal peptide" evidence="2">
    <location>
        <begin position="1"/>
        <end position="16"/>
    </location>
</feature>
<proteinExistence type="predicted"/>
<sequence length="341" mass="37908">MLVLLLSLTLAQQGLSLPSCRGHFNWESTKHLIAFGDSYTFVQGTHGYPGSSFIGDYLPGQFAITPEELLSNQIVQNFSGTAEGGPNWVEYLTGCGLEEGLTSPSTCELQLWDFAFAGADVSEEFTPLHHNFTTPLVNQTQQFLTYAHPVLAKQPSFKQNHALVAIWIGINDISDSSRYKVSFPDFYDSLWDAVFTQSVQPLFDAGYHNFLFVNLPPLDRTPPNVNKMNPLPNATMVNWFGNSQARHSEAFAAAHPTAKTMIFDANKFLNNVLDNPGDYEISNTTGFCPGYTNADVVTDPGKYGCVSIDEYFWFNTGHMTSHVHKLLAPQIDQFLMKQSNP</sequence>
<keyword evidence="2" id="KW-0732">Signal</keyword>
<evidence type="ECO:0000313" key="3">
    <source>
        <dbReference type="EMBL" id="KAG7425339.1"/>
    </source>
</evidence>
<keyword evidence="1" id="KW-0378">Hydrolase</keyword>
<dbReference type="Proteomes" id="UP000693942">
    <property type="component" value="Unassembled WGS sequence"/>
</dbReference>
<name>A0A8J5PJW3_FUSOX</name>
<dbReference type="InterPro" id="IPR001087">
    <property type="entry name" value="GDSL"/>
</dbReference>
<feature type="chain" id="PRO_5035194892" evidence="2">
    <location>
        <begin position="17"/>
        <end position="341"/>
    </location>
</feature>
<dbReference type="CDD" id="cd01846">
    <property type="entry name" value="fatty_acyltransferase_like"/>
    <property type="match status" value="1"/>
</dbReference>
<evidence type="ECO:0000256" key="1">
    <source>
        <dbReference type="ARBA" id="ARBA00022801"/>
    </source>
</evidence>
<dbReference type="GO" id="GO:0016788">
    <property type="term" value="F:hydrolase activity, acting on ester bonds"/>
    <property type="evidence" value="ECO:0007669"/>
    <property type="project" value="InterPro"/>
</dbReference>
<dbReference type="EMBL" id="JAELUR010000011">
    <property type="protein sequence ID" value="KAG7425339.1"/>
    <property type="molecule type" value="Genomic_DNA"/>
</dbReference>
<evidence type="ECO:0000256" key="2">
    <source>
        <dbReference type="SAM" id="SignalP"/>
    </source>
</evidence>
<comment type="caution">
    <text evidence="3">The sequence shown here is derived from an EMBL/GenBank/DDBJ whole genome shotgun (WGS) entry which is preliminary data.</text>
</comment>
<accession>A0A8J5PJW3</accession>